<name>K2AXU1_9BACT</name>
<dbReference type="InterPro" id="IPR011635">
    <property type="entry name" value="CARDB"/>
</dbReference>
<dbReference type="AlphaFoldDB" id="K2AXU1"/>
<reference evidence="3" key="1">
    <citation type="journal article" date="2012" name="Science">
        <title>Fermentation, hydrogen, and sulfur metabolism in multiple uncultivated bacterial phyla.</title>
        <authorList>
            <person name="Wrighton K.C."/>
            <person name="Thomas B.C."/>
            <person name="Sharon I."/>
            <person name="Miller C.S."/>
            <person name="Castelle C.J."/>
            <person name="VerBerkmoes N.C."/>
            <person name="Wilkins M.J."/>
            <person name="Hettich R.L."/>
            <person name="Lipton M.S."/>
            <person name="Williams K.H."/>
            <person name="Long P.E."/>
            <person name="Banfield J.F."/>
        </authorList>
    </citation>
    <scope>NUCLEOTIDE SEQUENCE [LARGE SCALE GENOMIC DNA]</scope>
</reference>
<organism evidence="3">
    <name type="scientific">uncultured bacterium</name>
    <name type="common">gcode 4</name>
    <dbReference type="NCBI Taxonomy" id="1234023"/>
    <lineage>
        <taxon>Bacteria</taxon>
        <taxon>environmental samples</taxon>
    </lineage>
</organism>
<dbReference type="InterPro" id="IPR013783">
    <property type="entry name" value="Ig-like_fold"/>
</dbReference>
<feature type="chain" id="PRO_5017249943" description="CARDB domain-containing protein" evidence="1">
    <location>
        <begin position="22"/>
        <end position="393"/>
    </location>
</feature>
<dbReference type="EMBL" id="AMFJ01021615">
    <property type="protein sequence ID" value="EKD66586.1"/>
    <property type="molecule type" value="Genomic_DNA"/>
</dbReference>
<evidence type="ECO:0000313" key="3">
    <source>
        <dbReference type="EMBL" id="EKD66586.1"/>
    </source>
</evidence>
<proteinExistence type="predicted"/>
<protein>
    <recommendedName>
        <fullName evidence="2">CARDB domain-containing protein</fullName>
    </recommendedName>
</protein>
<accession>K2AXU1</accession>
<sequence>MRKLISLVFALALVIPNITSAAPFDIFNKYYPDFLISNIWQDNSSKDIYVKVCNAWWSVDSGTMQLWLKKSNWEKFTKTFQNVNIYNGGCVDYRAFSPSEISIASSGNYSLTVWIVIKSNRSEKNLANNISTRYVYINTSTTFYNNQYYNNSSYSSPTSNYNNQYNNNCNSSNYYWNPDLVVKEVWQDTYNNRIYAKICNIWANMSNSLNLRFDFILNGKTVEKYSYVNLNRDSCTSLYVNTTDFIQWYYNDNSVSVKLDVNNNLSESNENNNYFSQNINISCLRPDILIDNIIQNTNNNTLTVKVCNRWNSTLNDQNWSTKIYNNSNWNSVIRNHSINLWQNSCIDFNISYYEIWIPYNSYWYYEIKAETDIYNNIYESNEDNNSFVRGFNY</sequence>
<feature type="domain" description="CARDB" evidence="2">
    <location>
        <begin position="178"/>
        <end position="276"/>
    </location>
</feature>
<keyword evidence="1" id="KW-0732">Signal</keyword>
<dbReference type="Pfam" id="PF07705">
    <property type="entry name" value="CARDB"/>
    <property type="match status" value="1"/>
</dbReference>
<comment type="caution">
    <text evidence="3">The sequence shown here is derived from an EMBL/GenBank/DDBJ whole genome shotgun (WGS) entry which is preliminary data.</text>
</comment>
<evidence type="ECO:0000256" key="1">
    <source>
        <dbReference type="SAM" id="SignalP"/>
    </source>
</evidence>
<dbReference type="Gene3D" id="2.60.40.10">
    <property type="entry name" value="Immunoglobulins"/>
    <property type="match status" value="2"/>
</dbReference>
<feature type="signal peptide" evidence="1">
    <location>
        <begin position="1"/>
        <end position="21"/>
    </location>
</feature>
<gene>
    <name evidence="3" type="ORF">ACD_49C00029G0014</name>
</gene>
<evidence type="ECO:0000259" key="2">
    <source>
        <dbReference type="Pfam" id="PF07705"/>
    </source>
</evidence>